<feature type="transmembrane region" description="Helical" evidence="2">
    <location>
        <begin position="260"/>
        <end position="280"/>
    </location>
</feature>
<proteinExistence type="predicted"/>
<organism evidence="3 4">
    <name type="scientific">Hydnum rufescens UP504</name>
    <dbReference type="NCBI Taxonomy" id="1448309"/>
    <lineage>
        <taxon>Eukaryota</taxon>
        <taxon>Fungi</taxon>
        <taxon>Dikarya</taxon>
        <taxon>Basidiomycota</taxon>
        <taxon>Agaricomycotina</taxon>
        <taxon>Agaricomycetes</taxon>
        <taxon>Cantharellales</taxon>
        <taxon>Hydnaceae</taxon>
        <taxon>Hydnum</taxon>
    </lineage>
</organism>
<name>A0A9P6DT46_9AGAM</name>
<accession>A0A9P6DT46</accession>
<keyword evidence="4" id="KW-1185">Reference proteome</keyword>
<sequence length="392" mass="43089">MQPRINDAMFLCNKKGGGLVEKNFASARGARAGAVLVPRTELRGFCRIQLEKVPIIEVTGPGTPLPIHNFTPTGGHVLWLSGLPAGQHASNNEVIEGEKRMEPRRKAKRNLEQLYVRLLNDESKALKEAVNSASENFQDAFEIFRVKADSIKTVKGCLTELEAELNNIEEIVATEECFQRTGYKGIADWANDAWNANQNFINTMVAICMLGVGITYSSIYSATRGDIGYMCWSFSLFMSGLALSTMTQLVLLWTTQLPDYAMPALSVCQILLGVPLYGALRYTAHPPTDARLVFTTAPRPPAYLALSARFLLICYGCVQFGGGGRFSVVRQPGRRKSLLAEGSFKAEKKSPRLSDVRAMEASAIDSHAALRPRLSSAVDFGRHIITRANVLK</sequence>
<keyword evidence="2" id="KW-0472">Membrane</keyword>
<reference evidence="3" key="1">
    <citation type="journal article" date="2020" name="Nat. Commun.">
        <title>Large-scale genome sequencing of mycorrhizal fungi provides insights into the early evolution of symbiotic traits.</title>
        <authorList>
            <person name="Miyauchi S."/>
            <person name="Kiss E."/>
            <person name="Kuo A."/>
            <person name="Drula E."/>
            <person name="Kohler A."/>
            <person name="Sanchez-Garcia M."/>
            <person name="Morin E."/>
            <person name="Andreopoulos B."/>
            <person name="Barry K.W."/>
            <person name="Bonito G."/>
            <person name="Buee M."/>
            <person name="Carver A."/>
            <person name="Chen C."/>
            <person name="Cichocki N."/>
            <person name="Clum A."/>
            <person name="Culley D."/>
            <person name="Crous P.W."/>
            <person name="Fauchery L."/>
            <person name="Girlanda M."/>
            <person name="Hayes R.D."/>
            <person name="Keri Z."/>
            <person name="LaButti K."/>
            <person name="Lipzen A."/>
            <person name="Lombard V."/>
            <person name="Magnuson J."/>
            <person name="Maillard F."/>
            <person name="Murat C."/>
            <person name="Nolan M."/>
            <person name="Ohm R.A."/>
            <person name="Pangilinan J."/>
            <person name="Pereira M.F."/>
            <person name="Perotto S."/>
            <person name="Peter M."/>
            <person name="Pfister S."/>
            <person name="Riley R."/>
            <person name="Sitrit Y."/>
            <person name="Stielow J.B."/>
            <person name="Szollosi G."/>
            <person name="Zifcakova L."/>
            <person name="Stursova M."/>
            <person name="Spatafora J.W."/>
            <person name="Tedersoo L."/>
            <person name="Vaario L.M."/>
            <person name="Yamada A."/>
            <person name="Yan M."/>
            <person name="Wang P."/>
            <person name="Xu J."/>
            <person name="Bruns T."/>
            <person name="Baldrian P."/>
            <person name="Vilgalys R."/>
            <person name="Dunand C."/>
            <person name="Henrissat B."/>
            <person name="Grigoriev I.V."/>
            <person name="Hibbett D."/>
            <person name="Nagy L.G."/>
            <person name="Martin F.M."/>
        </authorList>
    </citation>
    <scope>NUCLEOTIDE SEQUENCE</scope>
    <source>
        <strain evidence="3">UP504</strain>
    </source>
</reference>
<dbReference type="OrthoDB" id="2679843at2759"/>
<keyword evidence="2" id="KW-0812">Transmembrane</keyword>
<evidence type="ECO:0000313" key="3">
    <source>
        <dbReference type="EMBL" id="KAF9512842.1"/>
    </source>
</evidence>
<evidence type="ECO:0000313" key="4">
    <source>
        <dbReference type="Proteomes" id="UP000886523"/>
    </source>
</evidence>
<evidence type="ECO:0000256" key="2">
    <source>
        <dbReference type="SAM" id="Phobius"/>
    </source>
</evidence>
<feature type="coiled-coil region" evidence="1">
    <location>
        <begin position="116"/>
        <end position="171"/>
    </location>
</feature>
<feature type="transmembrane region" description="Helical" evidence="2">
    <location>
        <begin position="231"/>
        <end position="254"/>
    </location>
</feature>
<feature type="transmembrane region" description="Helical" evidence="2">
    <location>
        <begin position="301"/>
        <end position="322"/>
    </location>
</feature>
<protein>
    <submittedName>
        <fullName evidence="3">Uncharacterized protein</fullName>
    </submittedName>
</protein>
<dbReference type="Proteomes" id="UP000886523">
    <property type="component" value="Unassembled WGS sequence"/>
</dbReference>
<dbReference type="EMBL" id="MU128981">
    <property type="protein sequence ID" value="KAF9512842.1"/>
    <property type="molecule type" value="Genomic_DNA"/>
</dbReference>
<dbReference type="AlphaFoldDB" id="A0A9P6DT46"/>
<keyword evidence="1" id="KW-0175">Coiled coil</keyword>
<gene>
    <name evidence="3" type="ORF">BS47DRAFT_1362877</name>
</gene>
<feature type="transmembrane region" description="Helical" evidence="2">
    <location>
        <begin position="200"/>
        <end position="219"/>
    </location>
</feature>
<evidence type="ECO:0000256" key="1">
    <source>
        <dbReference type="SAM" id="Coils"/>
    </source>
</evidence>
<comment type="caution">
    <text evidence="3">The sequence shown here is derived from an EMBL/GenBank/DDBJ whole genome shotgun (WGS) entry which is preliminary data.</text>
</comment>
<keyword evidence="2" id="KW-1133">Transmembrane helix</keyword>